<sequence>MLVADACCRCLLPILVESNGGGALPRGGLQKSGESISGPNPIKSPSTSKTEKEATSVSHNKVRARLSSDLQKHPTAAVSVSDGKKARSSLHDKDMEAARKEFSITAGERLSNFIFKEHEKIEKVSSIRQSLSEVKEKIEKLHRKEKDLEVLLEAIEKEVEEAKLGVSIA</sequence>
<feature type="non-terminal residue" evidence="3">
    <location>
        <position position="1"/>
    </location>
</feature>
<feature type="coiled-coil region" evidence="1">
    <location>
        <begin position="124"/>
        <end position="165"/>
    </location>
</feature>
<evidence type="ECO:0008006" key="5">
    <source>
        <dbReference type="Google" id="ProtNLM"/>
    </source>
</evidence>
<dbReference type="EMBL" id="JACEIK010003692">
    <property type="protein sequence ID" value="MCD9642735.1"/>
    <property type="molecule type" value="Genomic_DNA"/>
</dbReference>
<accession>A0ABS8V9Q0</accession>
<gene>
    <name evidence="3" type="ORF">HAX54_029677</name>
</gene>
<feature type="compositionally biased region" description="Basic and acidic residues" evidence="2">
    <location>
        <begin position="82"/>
        <end position="92"/>
    </location>
</feature>
<evidence type="ECO:0000313" key="4">
    <source>
        <dbReference type="Proteomes" id="UP000823775"/>
    </source>
</evidence>
<organism evidence="3 4">
    <name type="scientific">Datura stramonium</name>
    <name type="common">Jimsonweed</name>
    <name type="synonym">Common thornapple</name>
    <dbReference type="NCBI Taxonomy" id="4076"/>
    <lineage>
        <taxon>Eukaryota</taxon>
        <taxon>Viridiplantae</taxon>
        <taxon>Streptophyta</taxon>
        <taxon>Embryophyta</taxon>
        <taxon>Tracheophyta</taxon>
        <taxon>Spermatophyta</taxon>
        <taxon>Magnoliopsida</taxon>
        <taxon>eudicotyledons</taxon>
        <taxon>Gunneridae</taxon>
        <taxon>Pentapetalae</taxon>
        <taxon>asterids</taxon>
        <taxon>lamiids</taxon>
        <taxon>Solanales</taxon>
        <taxon>Solanaceae</taxon>
        <taxon>Solanoideae</taxon>
        <taxon>Datureae</taxon>
        <taxon>Datura</taxon>
    </lineage>
</organism>
<proteinExistence type="predicted"/>
<keyword evidence="4" id="KW-1185">Reference proteome</keyword>
<name>A0ABS8V9Q0_DATST</name>
<protein>
    <recommendedName>
        <fullName evidence="5">RAB6-interacting golgin</fullName>
    </recommendedName>
</protein>
<evidence type="ECO:0000313" key="3">
    <source>
        <dbReference type="EMBL" id="MCD9642735.1"/>
    </source>
</evidence>
<dbReference type="Proteomes" id="UP000823775">
    <property type="component" value="Unassembled WGS sequence"/>
</dbReference>
<feature type="region of interest" description="Disordered" evidence="2">
    <location>
        <begin position="22"/>
        <end position="92"/>
    </location>
</feature>
<feature type="compositionally biased region" description="Polar residues" evidence="2">
    <location>
        <begin position="32"/>
        <end position="48"/>
    </location>
</feature>
<evidence type="ECO:0000256" key="2">
    <source>
        <dbReference type="SAM" id="MobiDB-lite"/>
    </source>
</evidence>
<reference evidence="3 4" key="1">
    <citation type="journal article" date="2021" name="BMC Genomics">
        <title>Datura genome reveals duplications of psychoactive alkaloid biosynthetic genes and high mutation rate following tissue culture.</title>
        <authorList>
            <person name="Rajewski A."/>
            <person name="Carter-House D."/>
            <person name="Stajich J."/>
            <person name="Litt A."/>
        </authorList>
    </citation>
    <scope>NUCLEOTIDE SEQUENCE [LARGE SCALE GENOMIC DNA]</scope>
    <source>
        <strain evidence="3">AR-01</strain>
    </source>
</reference>
<comment type="caution">
    <text evidence="3">The sequence shown here is derived from an EMBL/GenBank/DDBJ whole genome shotgun (WGS) entry which is preliminary data.</text>
</comment>
<evidence type="ECO:0000256" key="1">
    <source>
        <dbReference type="SAM" id="Coils"/>
    </source>
</evidence>
<keyword evidence="1" id="KW-0175">Coiled coil</keyword>